<feature type="region of interest" description="Disordered" evidence="1">
    <location>
        <begin position="295"/>
        <end position="492"/>
    </location>
</feature>
<evidence type="ECO:0000256" key="1">
    <source>
        <dbReference type="SAM" id="MobiDB-lite"/>
    </source>
</evidence>
<dbReference type="GO" id="GO:0005886">
    <property type="term" value="C:plasma membrane"/>
    <property type="evidence" value="ECO:0007669"/>
    <property type="project" value="TreeGrafter"/>
</dbReference>
<accession>A0A9P6RSF5</accession>
<feature type="compositionally biased region" description="Low complexity" evidence="1">
    <location>
        <begin position="344"/>
        <end position="355"/>
    </location>
</feature>
<dbReference type="GO" id="GO:0008289">
    <property type="term" value="F:lipid binding"/>
    <property type="evidence" value="ECO:0007669"/>
    <property type="project" value="TreeGrafter"/>
</dbReference>
<evidence type="ECO:0000313" key="2">
    <source>
        <dbReference type="EMBL" id="KAG0327377.1"/>
    </source>
</evidence>
<proteinExistence type="predicted"/>
<sequence>MQSIGHDLRRGLNNFSLGNNYKSINKWLGELKNIDASLKTLDKEIASNAKLISGWGCNEGDDLTDEIGLIHQAYSMQHTAYRKKIKSLKIQEMTLDDNRKKKHELANQIAKHQKSSKENPVKMMELQSVFERISADLLAQELDLLQFKRVMIRDAFNDQFDAMIEFSEKMALIAGYGRQITNVIDVGPQEAHRSSLYNGAEYTAAAISQVKIAVTSWQPQPIGNPIRAHIAPSRDELALSAAAAAYNNMTPPPISPQYGSHSPESQTNGVVNGGAGDKSSGYWDEVQMLKVDPSQTDLHDEHGSDYENWKQELRGGGDRADDYISPPASNPDASPYIQSPQMNQLQEQQRQLQLEQQRHRQHNSYSPKSTPAQQYQQNGSSIHLTAPRYSDSYASSPSTGIGGRPFTPAMLRESSSSPSPSYTSNYQQQPASYDNSVSPTSGRGYRMGFSDPRERNRMERMDNADLYKTEIGSSTTVSSRFARNAPPIMDEK</sequence>
<protein>
    <recommendedName>
        <fullName evidence="4">Eisosome component PIL1-domain-containing protein</fullName>
    </recommendedName>
</protein>
<reference evidence="2" key="1">
    <citation type="journal article" date="2020" name="Fungal Divers.">
        <title>Resolving the Mortierellaceae phylogeny through synthesis of multi-gene phylogenetics and phylogenomics.</title>
        <authorList>
            <person name="Vandepol N."/>
            <person name="Liber J."/>
            <person name="Desiro A."/>
            <person name="Na H."/>
            <person name="Kennedy M."/>
            <person name="Barry K."/>
            <person name="Grigoriev I.V."/>
            <person name="Miller A.N."/>
            <person name="O'Donnell K."/>
            <person name="Stajich J.E."/>
            <person name="Bonito G."/>
        </authorList>
    </citation>
    <scope>NUCLEOTIDE SEQUENCE</scope>
    <source>
        <strain evidence="2">REB-010B</strain>
    </source>
</reference>
<organism evidence="2 3">
    <name type="scientific">Dissophora globulifera</name>
    <dbReference type="NCBI Taxonomy" id="979702"/>
    <lineage>
        <taxon>Eukaryota</taxon>
        <taxon>Fungi</taxon>
        <taxon>Fungi incertae sedis</taxon>
        <taxon>Mucoromycota</taxon>
        <taxon>Mortierellomycotina</taxon>
        <taxon>Mortierellomycetes</taxon>
        <taxon>Mortierellales</taxon>
        <taxon>Mortierellaceae</taxon>
        <taxon>Dissophora</taxon>
    </lineage>
</organism>
<feature type="compositionally biased region" description="Polar residues" evidence="1">
    <location>
        <begin position="257"/>
        <end position="270"/>
    </location>
</feature>
<feature type="compositionally biased region" description="Polar residues" evidence="1">
    <location>
        <begin position="422"/>
        <end position="441"/>
    </location>
</feature>
<dbReference type="Pfam" id="PF13805">
    <property type="entry name" value="Pil1"/>
    <property type="match status" value="1"/>
</dbReference>
<dbReference type="EMBL" id="JAAAIP010000057">
    <property type="protein sequence ID" value="KAG0327377.1"/>
    <property type="molecule type" value="Genomic_DNA"/>
</dbReference>
<evidence type="ECO:0008006" key="4">
    <source>
        <dbReference type="Google" id="ProtNLM"/>
    </source>
</evidence>
<feature type="compositionally biased region" description="Polar residues" evidence="1">
    <location>
        <begin position="363"/>
        <end position="383"/>
    </location>
</feature>
<dbReference type="AlphaFoldDB" id="A0A9P6RSF5"/>
<keyword evidence="3" id="KW-1185">Reference proteome</keyword>
<evidence type="ECO:0000313" key="3">
    <source>
        <dbReference type="Proteomes" id="UP000738325"/>
    </source>
</evidence>
<dbReference type="OrthoDB" id="5599269at2759"/>
<feature type="compositionally biased region" description="Polar residues" evidence="1">
    <location>
        <begin position="471"/>
        <end position="481"/>
    </location>
</feature>
<dbReference type="Gene3D" id="1.20.1270.60">
    <property type="entry name" value="Arfaptin homology (AH) domain/BAR domain"/>
    <property type="match status" value="1"/>
</dbReference>
<comment type="caution">
    <text evidence="2">The sequence shown here is derived from an EMBL/GenBank/DDBJ whole genome shotgun (WGS) entry which is preliminary data.</text>
</comment>
<dbReference type="InterPro" id="IPR028245">
    <property type="entry name" value="PIL1/LSP1"/>
</dbReference>
<feature type="region of interest" description="Disordered" evidence="1">
    <location>
        <begin position="248"/>
        <end position="281"/>
    </location>
</feature>
<dbReference type="GO" id="GO:0070941">
    <property type="term" value="P:eisosome assembly"/>
    <property type="evidence" value="ECO:0007669"/>
    <property type="project" value="TreeGrafter"/>
</dbReference>
<dbReference type="Proteomes" id="UP000738325">
    <property type="component" value="Unassembled WGS sequence"/>
</dbReference>
<dbReference type="PANTHER" id="PTHR31962">
    <property type="entry name" value="SPHINGOLIPID LONG CHAIN BASE-RESPONSIVE PROTEIN PIL1"/>
    <property type="match status" value="1"/>
</dbReference>
<name>A0A9P6RSF5_9FUNG</name>
<dbReference type="GO" id="GO:0036286">
    <property type="term" value="C:eisosome filament"/>
    <property type="evidence" value="ECO:0007669"/>
    <property type="project" value="TreeGrafter"/>
</dbReference>
<dbReference type="GO" id="GO:0006897">
    <property type="term" value="P:endocytosis"/>
    <property type="evidence" value="ECO:0007669"/>
    <property type="project" value="TreeGrafter"/>
</dbReference>
<dbReference type="InterPro" id="IPR027267">
    <property type="entry name" value="AH/BAR_dom_sf"/>
</dbReference>
<dbReference type="PANTHER" id="PTHR31962:SF1">
    <property type="entry name" value="SPHINGOLIPID LONG CHAIN BASE-RESPONSIVE PROTEIN PIL1"/>
    <property type="match status" value="1"/>
</dbReference>
<gene>
    <name evidence="2" type="ORF">BGZ99_007707</name>
</gene>
<feature type="compositionally biased region" description="Basic and acidic residues" evidence="1">
    <location>
        <begin position="451"/>
        <end position="468"/>
    </location>
</feature>
<feature type="compositionally biased region" description="Basic and acidic residues" evidence="1">
    <location>
        <begin position="297"/>
        <end position="322"/>
    </location>
</feature>